<proteinExistence type="inferred from homology"/>
<keyword evidence="4" id="KW-0560">Oxidoreductase</keyword>
<dbReference type="Pfam" id="PF02801">
    <property type="entry name" value="Ketoacyl-synt_C"/>
    <property type="match status" value="1"/>
</dbReference>
<protein>
    <recommendedName>
        <fullName evidence="6">Ketosynthase family 3 (KS3) domain-containing protein</fullName>
    </recommendedName>
</protein>
<dbReference type="Gene3D" id="3.40.47.10">
    <property type="match status" value="1"/>
</dbReference>
<organism evidence="7 8">
    <name type="scientific">Aspergillus puulaauensis</name>
    <dbReference type="NCBI Taxonomy" id="1220207"/>
    <lineage>
        <taxon>Eukaryota</taxon>
        <taxon>Fungi</taxon>
        <taxon>Dikarya</taxon>
        <taxon>Ascomycota</taxon>
        <taxon>Pezizomycotina</taxon>
        <taxon>Eurotiomycetes</taxon>
        <taxon>Eurotiomycetidae</taxon>
        <taxon>Eurotiales</taxon>
        <taxon>Aspergillaceae</taxon>
        <taxon>Aspergillus</taxon>
    </lineage>
</organism>
<name>A0A7R8AQC6_9EURO</name>
<evidence type="ECO:0000256" key="2">
    <source>
        <dbReference type="ARBA" id="ARBA00022553"/>
    </source>
</evidence>
<dbReference type="RefSeq" id="XP_041560260.1">
    <property type="nucleotide sequence ID" value="XM_041694428.1"/>
</dbReference>
<dbReference type="EMBL" id="AP024448">
    <property type="protein sequence ID" value="BCS28074.1"/>
    <property type="molecule type" value="Genomic_DNA"/>
</dbReference>
<evidence type="ECO:0000256" key="4">
    <source>
        <dbReference type="ARBA" id="ARBA00023002"/>
    </source>
</evidence>
<dbReference type="InterPro" id="IPR014031">
    <property type="entry name" value="Ketoacyl_synth_C"/>
</dbReference>
<dbReference type="InterPro" id="IPR018201">
    <property type="entry name" value="Ketoacyl_synth_AS"/>
</dbReference>
<evidence type="ECO:0000313" key="8">
    <source>
        <dbReference type="Proteomes" id="UP000654913"/>
    </source>
</evidence>
<dbReference type="PROSITE" id="PS51257">
    <property type="entry name" value="PROKAR_LIPOPROTEIN"/>
    <property type="match status" value="1"/>
</dbReference>
<dbReference type="SMART" id="SM00825">
    <property type="entry name" value="PKS_KS"/>
    <property type="match status" value="1"/>
</dbReference>
<dbReference type="InterPro" id="IPR020841">
    <property type="entry name" value="PKS_Beta-ketoAc_synthase_dom"/>
</dbReference>
<comment type="similarity">
    <text evidence="5">Belongs to the thiolase-like superfamily. Beta-ketoacyl-ACP synthases family.</text>
</comment>
<evidence type="ECO:0000259" key="6">
    <source>
        <dbReference type="PROSITE" id="PS52004"/>
    </source>
</evidence>
<dbReference type="GO" id="GO:0006633">
    <property type="term" value="P:fatty acid biosynthetic process"/>
    <property type="evidence" value="ECO:0007669"/>
    <property type="project" value="InterPro"/>
</dbReference>
<reference evidence="7" key="2">
    <citation type="submission" date="2021-02" db="EMBL/GenBank/DDBJ databases">
        <title>Aspergillus puulaauensis MK2 genome sequence.</title>
        <authorList>
            <person name="Futagami T."/>
            <person name="Mori K."/>
            <person name="Kadooka C."/>
            <person name="Tanaka T."/>
        </authorList>
    </citation>
    <scope>NUCLEOTIDE SEQUENCE</scope>
    <source>
        <strain evidence="7">MK2</strain>
    </source>
</reference>
<dbReference type="InterPro" id="IPR016039">
    <property type="entry name" value="Thiolase-like"/>
</dbReference>
<dbReference type="AlphaFoldDB" id="A0A7R8AQC6"/>
<dbReference type="GeneID" id="64978071"/>
<evidence type="ECO:0000256" key="3">
    <source>
        <dbReference type="ARBA" id="ARBA00022679"/>
    </source>
</evidence>
<dbReference type="SUPFAM" id="SSF53901">
    <property type="entry name" value="Thiolase-like"/>
    <property type="match status" value="1"/>
</dbReference>
<reference evidence="7" key="1">
    <citation type="submission" date="2021-01" db="EMBL/GenBank/DDBJ databases">
        <authorList>
            <consortium name="Aspergillus puulaauensis MK2 genome sequencing consortium"/>
            <person name="Kazuki M."/>
            <person name="Futagami T."/>
        </authorList>
    </citation>
    <scope>NUCLEOTIDE SEQUENCE</scope>
    <source>
        <strain evidence="7">MK2</strain>
    </source>
</reference>
<dbReference type="GO" id="GO:0004315">
    <property type="term" value="F:3-oxoacyl-[acyl-carrier-protein] synthase activity"/>
    <property type="evidence" value="ECO:0007669"/>
    <property type="project" value="InterPro"/>
</dbReference>
<evidence type="ECO:0000256" key="1">
    <source>
        <dbReference type="ARBA" id="ARBA00022450"/>
    </source>
</evidence>
<dbReference type="GO" id="GO:0044550">
    <property type="term" value="P:secondary metabolite biosynthetic process"/>
    <property type="evidence" value="ECO:0007669"/>
    <property type="project" value="TreeGrafter"/>
</dbReference>
<keyword evidence="2" id="KW-0597">Phosphoprotein</keyword>
<dbReference type="GO" id="GO:0016491">
    <property type="term" value="F:oxidoreductase activity"/>
    <property type="evidence" value="ECO:0007669"/>
    <property type="project" value="UniProtKB-KW"/>
</dbReference>
<dbReference type="InterPro" id="IPR032821">
    <property type="entry name" value="PKS_assoc"/>
</dbReference>
<dbReference type="PROSITE" id="PS00606">
    <property type="entry name" value="KS3_1"/>
    <property type="match status" value="1"/>
</dbReference>
<feature type="domain" description="Ketosynthase family 3 (KS3)" evidence="6">
    <location>
        <begin position="8"/>
        <end position="433"/>
    </location>
</feature>
<dbReference type="Proteomes" id="UP000654913">
    <property type="component" value="Chromosome 6"/>
</dbReference>
<dbReference type="InterPro" id="IPR014030">
    <property type="entry name" value="Ketoacyl_synth_N"/>
</dbReference>
<gene>
    <name evidence="7" type="ORF">APUU_61122S</name>
</gene>
<dbReference type="CDD" id="cd00833">
    <property type="entry name" value="PKS"/>
    <property type="match status" value="1"/>
</dbReference>
<dbReference type="PROSITE" id="PS52004">
    <property type="entry name" value="KS3_2"/>
    <property type="match status" value="1"/>
</dbReference>
<dbReference type="GO" id="GO:0004312">
    <property type="term" value="F:fatty acid synthase activity"/>
    <property type="evidence" value="ECO:0007669"/>
    <property type="project" value="TreeGrafter"/>
</dbReference>
<dbReference type="PANTHER" id="PTHR43775">
    <property type="entry name" value="FATTY ACID SYNTHASE"/>
    <property type="match status" value="1"/>
</dbReference>
<keyword evidence="1" id="KW-0596">Phosphopantetheine</keyword>
<keyword evidence="3 5" id="KW-0808">Transferase</keyword>
<dbReference type="InterPro" id="IPR050091">
    <property type="entry name" value="PKS_NRPS_Biosynth_Enz"/>
</dbReference>
<sequence length="486" mass="52417">MVQKEPITMPIAVVGMSCRFAGGATSPERLWELCAEGRSAWSKVPQSRFNQAAFYHPDGQRSGTSNAQGAHFLEEDVSLFDAPFFNFPAEVANSMDPQVRLQLEGVFEALESAGISIEKIAGTQTCVFAGASFRDYHDSLMRDPDILPRFFLTGNGAAMISNRISHFHDLRGPSMTVDTGCSTALTALHLACQSLRAGESTTSIVAGSNIMLNPDMLETLASVGFLSSAGKSYPFDDRALGYGRGEGIATVILKPLADALRDGDPIRSVIRETALNQDGRTPTLTSPSEQAQEELVLSCYRNAGLDPTETTYVEVHGTGTRVGDLIEISALSRALNCDRPVNEPLFIGSVTSNIGHAETANGLASVIKVAMAFEKRSIPPNANYQNPNPEIDIESLNVEVPGSLKPWPSSVCRRASVNNFGYGGTNAHVIMEPAPQDRPEPYTNGHHSGANVPRAFVLSAKDETGTRKMMAHLAQYLRQANVEKDE</sequence>
<dbReference type="OrthoDB" id="329835at2759"/>
<dbReference type="Pfam" id="PF16197">
    <property type="entry name" value="KAsynt_C_assoc"/>
    <property type="match status" value="1"/>
</dbReference>
<evidence type="ECO:0000256" key="5">
    <source>
        <dbReference type="RuleBase" id="RU003694"/>
    </source>
</evidence>
<dbReference type="Pfam" id="PF00109">
    <property type="entry name" value="ketoacyl-synt"/>
    <property type="match status" value="1"/>
</dbReference>
<evidence type="ECO:0000313" key="7">
    <source>
        <dbReference type="EMBL" id="BCS28074.1"/>
    </source>
</evidence>
<dbReference type="PANTHER" id="PTHR43775:SF29">
    <property type="entry name" value="ASPERFURANONE POLYKETIDE SYNTHASE AFOG-RELATED"/>
    <property type="match status" value="1"/>
</dbReference>
<accession>A0A7R8AQC6</accession>
<keyword evidence="8" id="KW-1185">Reference proteome</keyword>
<dbReference type="KEGG" id="apuu:APUU_61122S"/>